<feature type="domain" description="DUF8021" evidence="1">
    <location>
        <begin position="158"/>
        <end position="305"/>
    </location>
</feature>
<comment type="caution">
    <text evidence="2">The sequence shown here is derived from an EMBL/GenBank/DDBJ whole genome shotgun (WGS) entry which is preliminary data.</text>
</comment>
<evidence type="ECO:0000313" key="2">
    <source>
        <dbReference type="EMBL" id="KAJ9149233.1"/>
    </source>
</evidence>
<evidence type="ECO:0000313" key="3">
    <source>
        <dbReference type="Proteomes" id="UP001174694"/>
    </source>
</evidence>
<dbReference type="EMBL" id="JANBVO010000010">
    <property type="protein sequence ID" value="KAJ9149233.1"/>
    <property type="molecule type" value="Genomic_DNA"/>
</dbReference>
<evidence type="ECO:0000259" key="1">
    <source>
        <dbReference type="Pfam" id="PF26061"/>
    </source>
</evidence>
<reference evidence="2" key="1">
    <citation type="submission" date="2022-07" db="EMBL/GenBank/DDBJ databases">
        <title>Fungi with potential for degradation of polypropylene.</title>
        <authorList>
            <person name="Gostincar C."/>
        </authorList>
    </citation>
    <scope>NUCLEOTIDE SEQUENCE</scope>
    <source>
        <strain evidence="2">EXF-13308</strain>
    </source>
</reference>
<dbReference type="Proteomes" id="UP001174694">
    <property type="component" value="Unassembled WGS sequence"/>
</dbReference>
<feature type="domain" description="DUF8021" evidence="1">
    <location>
        <begin position="493"/>
        <end position="611"/>
    </location>
</feature>
<proteinExistence type="predicted"/>
<protein>
    <recommendedName>
        <fullName evidence="1">DUF8021 domain-containing protein</fullName>
    </recommendedName>
</protein>
<dbReference type="InterPro" id="IPR058334">
    <property type="entry name" value="DUF8021"/>
</dbReference>
<dbReference type="Pfam" id="PF26061">
    <property type="entry name" value="DUF8021"/>
    <property type="match status" value="2"/>
</dbReference>
<gene>
    <name evidence="2" type="ORF">NKR23_g4335</name>
</gene>
<dbReference type="AlphaFoldDB" id="A0AA38RVJ9"/>
<sequence length="628" mass="68715">MNLKNAVVSILEWSGLIQGSSLIPREACKRPCLENLILEYLNALTGHDPTCLQTTLGVKYVENDQILPLGTGEWQVTSSQGKYRHVFADPESGQAAAITTISENDVPVIYVVRLQLEEDGRISEIETQITRDPAGAALYEKMGEPQATWVEVVPPAERIPRSLLIDQSNKYYTGMERNDPRGNYSFFDKDCNRIEDGLQTTNVQTGDAYGHSNNTVFASHGCEAQFQTGFLGFVTRIRERRFPVVDEERQAILAITTLDHNGTVRELPDINGTWSPIPPYFDVPRTLQAAGAFRLRGDKLFRIEMTLTEVPYGMRPAFPGDAPAKLNGAGSNRTLADPCGCNCLENAVQLVLHAMLTNDTSALPLADGTRYSENGQFLALGDGLWETLGQFAMPGTDDYAASFTDPESGTAAYWGLIKEHSTPGVLALRVTTNARKITEIEAIAVRAESPGSRGGTITLMRPPLPVEWKGDSLGRLDRIFQEQNEKSGTVPSQKLLEAYFEGMERHSSASVMFSPGCTRRDNGIQANLTCAAQMDGHGDSPNGLYNLTTAVRDRRILVTDADKGVVVVVAMVDNPATGPAPLPATGLVPSTYMIPQLIKVANGYISRVECMIKWMPFGYTSAWTEKGL</sequence>
<keyword evidence="3" id="KW-1185">Reference proteome</keyword>
<accession>A0AA38RVJ9</accession>
<organism evidence="2 3">
    <name type="scientific">Pleurostoma richardsiae</name>
    <dbReference type="NCBI Taxonomy" id="41990"/>
    <lineage>
        <taxon>Eukaryota</taxon>
        <taxon>Fungi</taxon>
        <taxon>Dikarya</taxon>
        <taxon>Ascomycota</taxon>
        <taxon>Pezizomycotina</taxon>
        <taxon>Sordariomycetes</taxon>
        <taxon>Sordariomycetidae</taxon>
        <taxon>Calosphaeriales</taxon>
        <taxon>Pleurostomataceae</taxon>
        <taxon>Pleurostoma</taxon>
    </lineage>
</organism>
<name>A0AA38RVJ9_9PEZI</name>